<keyword evidence="3" id="KW-0808">Transferase</keyword>
<gene>
    <name evidence="3" type="primary">Naa16_1</name>
    <name evidence="3" type="ORF">NEOCIN_R05449</name>
</gene>
<feature type="region of interest" description="Disordered" evidence="1">
    <location>
        <begin position="1"/>
        <end position="58"/>
    </location>
</feature>
<protein>
    <submittedName>
        <fullName evidence="3">NAA16 acetyltransferase</fullName>
    </submittedName>
</protein>
<dbReference type="Pfam" id="PF12569">
    <property type="entry name" value="NatA_aux_su"/>
    <property type="match status" value="1"/>
</dbReference>
<reference evidence="3 4" key="1">
    <citation type="submission" date="2019-09" db="EMBL/GenBank/DDBJ databases">
        <title>Bird 10,000 Genomes (B10K) Project - Family phase.</title>
        <authorList>
            <person name="Zhang G."/>
        </authorList>
    </citation>
    <scope>NUCLEOTIDE SEQUENCE [LARGE SCALE GENOMIC DNA]</scope>
    <source>
        <strain evidence="3">B10K-DU-004-15</strain>
        <tissue evidence="3">Mixed tissue sample</tissue>
    </source>
</reference>
<dbReference type="Gene3D" id="1.25.40.1010">
    <property type="match status" value="1"/>
</dbReference>
<dbReference type="InterPro" id="IPR021183">
    <property type="entry name" value="NatA_aux_su"/>
</dbReference>
<feature type="compositionally biased region" description="Basic and acidic residues" evidence="1">
    <location>
        <begin position="1"/>
        <end position="10"/>
    </location>
</feature>
<evidence type="ECO:0000256" key="2">
    <source>
        <dbReference type="SAM" id="Phobius"/>
    </source>
</evidence>
<feature type="compositionally biased region" description="Basic residues" evidence="1">
    <location>
        <begin position="11"/>
        <end position="21"/>
    </location>
</feature>
<keyword evidence="4" id="KW-1185">Reference proteome</keyword>
<feature type="transmembrane region" description="Helical" evidence="2">
    <location>
        <begin position="78"/>
        <end position="99"/>
    </location>
</feature>
<keyword evidence="2" id="KW-1133">Transmembrane helix</keyword>
<accession>A0A7K4RBL2</accession>
<evidence type="ECO:0000313" key="4">
    <source>
        <dbReference type="Proteomes" id="UP000556200"/>
    </source>
</evidence>
<proteinExistence type="predicted"/>
<dbReference type="Proteomes" id="UP000556200">
    <property type="component" value="Unassembled WGS sequence"/>
</dbReference>
<dbReference type="EMBL" id="VYZA01001488">
    <property type="protein sequence ID" value="NWQ70547.1"/>
    <property type="molecule type" value="Genomic_DNA"/>
</dbReference>
<evidence type="ECO:0000256" key="1">
    <source>
        <dbReference type="SAM" id="MobiDB-lite"/>
    </source>
</evidence>
<dbReference type="AlphaFoldDB" id="A0A7K4RBL2"/>
<feature type="compositionally biased region" description="Basic and acidic residues" evidence="1">
    <location>
        <begin position="22"/>
        <end position="37"/>
    </location>
</feature>
<organism evidence="3 4">
    <name type="scientific">Neopipo cinnamomea</name>
    <dbReference type="NCBI Taxonomy" id="456388"/>
    <lineage>
        <taxon>Eukaryota</taxon>
        <taxon>Metazoa</taxon>
        <taxon>Chordata</taxon>
        <taxon>Craniata</taxon>
        <taxon>Vertebrata</taxon>
        <taxon>Euteleostomi</taxon>
        <taxon>Archelosauria</taxon>
        <taxon>Archosauria</taxon>
        <taxon>Dinosauria</taxon>
        <taxon>Saurischia</taxon>
        <taxon>Theropoda</taxon>
        <taxon>Coelurosauria</taxon>
        <taxon>Aves</taxon>
        <taxon>Neognathae</taxon>
        <taxon>Neoaves</taxon>
        <taxon>Telluraves</taxon>
        <taxon>Australaves</taxon>
        <taxon>Passeriformes</taxon>
        <taxon>Tyrannidae</taxon>
        <taxon>Neopipo</taxon>
    </lineage>
</organism>
<dbReference type="GO" id="GO:0016740">
    <property type="term" value="F:transferase activity"/>
    <property type="evidence" value="ECO:0007669"/>
    <property type="project" value="UniProtKB-KW"/>
</dbReference>
<keyword evidence="2" id="KW-0812">Transmembrane</keyword>
<sequence>ENLSAKELKKMLSKQRRAQKKAKLEEERKHAERERQQKNQKKKRDEEEEETSGPREELVPEKLERVSMVFHVKLIKKFCIPNLGFLMFFSLLPTGKFLLMLQSVKRAFAINSNNPWLHECLIKFSKA</sequence>
<comment type="caution">
    <text evidence="3">The sequence shown here is derived from an EMBL/GenBank/DDBJ whole genome shotgun (WGS) entry which is preliminary data.</text>
</comment>
<keyword evidence="2" id="KW-0472">Membrane</keyword>
<feature type="non-terminal residue" evidence="3">
    <location>
        <position position="127"/>
    </location>
</feature>
<feature type="non-terminal residue" evidence="3">
    <location>
        <position position="1"/>
    </location>
</feature>
<evidence type="ECO:0000313" key="3">
    <source>
        <dbReference type="EMBL" id="NWQ70547.1"/>
    </source>
</evidence>
<name>A0A7K4RBL2_9TYRA</name>